<protein>
    <submittedName>
        <fullName evidence="1">Cytochrome D1 domain-containing protein</fullName>
    </submittedName>
</protein>
<accession>A0ABT7LH48</accession>
<dbReference type="PANTHER" id="PTHR47197:SF3">
    <property type="entry name" value="DIHYDRO-HEME D1 DEHYDROGENASE"/>
    <property type="match status" value="1"/>
</dbReference>
<comment type="caution">
    <text evidence="1">The sequence shown here is derived from an EMBL/GenBank/DDBJ whole genome shotgun (WGS) entry which is preliminary data.</text>
</comment>
<keyword evidence="2" id="KW-1185">Reference proteome</keyword>
<gene>
    <name evidence="1" type="ORF">QRD43_09595</name>
</gene>
<reference evidence="1 2" key="1">
    <citation type="submission" date="2023-06" db="EMBL/GenBank/DDBJ databases">
        <title>Pelomonas sp. APW6 16S ribosomal RNA gene genome sequencing and assembly.</title>
        <authorList>
            <person name="Woo H."/>
        </authorList>
    </citation>
    <scope>NUCLEOTIDE SEQUENCE [LARGE SCALE GENOMIC DNA]</scope>
    <source>
        <strain evidence="1 2">APW6</strain>
    </source>
</reference>
<dbReference type="SUPFAM" id="SSF51004">
    <property type="entry name" value="C-terminal (heme d1) domain of cytochrome cd1-nitrite reductase"/>
    <property type="match status" value="1"/>
</dbReference>
<dbReference type="InterPro" id="IPR011048">
    <property type="entry name" value="Haem_d1_sf"/>
</dbReference>
<organism evidence="1 2">
    <name type="scientific">Roseateles subflavus</name>
    <dbReference type="NCBI Taxonomy" id="3053353"/>
    <lineage>
        <taxon>Bacteria</taxon>
        <taxon>Pseudomonadati</taxon>
        <taxon>Pseudomonadota</taxon>
        <taxon>Betaproteobacteria</taxon>
        <taxon>Burkholderiales</taxon>
        <taxon>Sphaerotilaceae</taxon>
        <taxon>Roseateles</taxon>
    </lineage>
</organism>
<dbReference type="EMBL" id="JASVDS010000002">
    <property type="protein sequence ID" value="MDL5032163.1"/>
    <property type="molecule type" value="Genomic_DNA"/>
</dbReference>
<dbReference type="PANTHER" id="PTHR47197">
    <property type="entry name" value="PROTEIN NIRF"/>
    <property type="match status" value="1"/>
</dbReference>
<dbReference type="InterPro" id="IPR015943">
    <property type="entry name" value="WD40/YVTN_repeat-like_dom_sf"/>
</dbReference>
<dbReference type="Pfam" id="PF02239">
    <property type="entry name" value="Cytochrom_D1"/>
    <property type="match status" value="1"/>
</dbReference>
<dbReference type="CDD" id="cd20778">
    <property type="entry name" value="8prop_hemeD1_NirF"/>
    <property type="match status" value="1"/>
</dbReference>
<dbReference type="Proteomes" id="UP001238603">
    <property type="component" value="Unassembled WGS sequence"/>
</dbReference>
<name>A0ABT7LH48_9BURK</name>
<proteinExistence type="predicted"/>
<dbReference type="InterPro" id="IPR051200">
    <property type="entry name" value="Host-pathogen_enzymatic-act"/>
</dbReference>
<sequence>MAACAQAPQTASPAAPAERWLGTGDLGLVVERADGRLQVVNTSSRRVLGRIEGLGDLSHASIVYARNGLHAYVFGRDGALSKVNLGERRIEARVQQAGNSIGGAISQDGRLVVAQNYQPGGIKVFDAETLQPLADIPAEYLPGKFSRVVGLADLPGQRFIYALFDADEIWVADLADPRVPKLQKFRNIGRQPYDALVTPDGRHYIAGLFGEDGLAKIDLWAAAPRVERILGGYGRGQEPLPVFKMPHLRGWAVAGRHAYLPAIGRHEVLVVDTETWREVGRIPVQGQPVFVMARPDGRQVWVNFAVPDYDRVQVIDTQTRQIVQTLSPGKAVLHMEFTPRGEAVWISSRDANRVSVIDTASFQTLATLDSASPSGIFFTSRAGKVGL</sequence>
<dbReference type="Gene3D" id="2.130.10.10">
    <property type="entry name" value="YVTN repeat-like/Quinoprotein amine dehydrogenase"/>
    <property type="match status" value="2"/>
</dbReference>
<evidence type="ECO:0000313" key="1">
    <source>
        <dbReference type="EMBL" id="MDL5032163.1"/>
    </source>
</evidence>
<evidence type="ECO:0000313" key="2">
    <source>
        <dbReference type="Proteomes" id="UP001238603"/>
    </source>
</evidence>